<proteinExistence type="predicted"/>
<accession>A0A484IFA0</accession>
<protein>
    <submittedName>
        <fullName evidence="1">Uncharacterized protein</fullName>
    </submittedName>
</protein>
<gene>
    <name evidence="1" type="ORF">NFRAN_2369</name>
</gene>
<dbReference type="RefSeq" id="WP_134484826.1">
    <property type="nucleotide sequence ID" value="NZ_LR216287.1"/>
</dbReference>
<sequence length="190" mass="21826">MGNKIPHAIRIQVLNGLLSGTSHSDIAFSLGISKGTVSNILNECRKQGVVDIDLLRSFARKMKDQGLELNDLAFSLHLRNMLKILELSEEKLDEFLLALSIYNYKNNIQNPEKFIKEVKKVSDYVARLDVSIFDLVDYIEERKVELKKLEIEIYSAKMDLGMLKYRQKQIESHIKRASNNKTIENNTSIL</sequence>
<keyword evidence="2" id="KW-1185">Reference proteome</keyword>
<dbReference type="OrthoDB" id="11315at2157"/>
<name>A0A484IFA0_9ARCH</name>
<dbReference type="KEGG" id="nfn:NFRAN_2369"/>
<reference evidence="1 2" key="1">
    <citation type="submission" date="2019-02" db="EMBL/GenBank/DDBJ databases">
        <authorList>
            <person name="Lehtovirta-Morley E L."/>
        </authorList>
    </citation>
    <scope>NUCLEOTIDE SEQUENCE [LARGE SCALE GENOMIC DNA]</scope>
    <source>
        <strain evidence="1">NFRAN1</strain>
    </source>
</reference>
<dbReference type="SUPFAM" id="SSF46689">
    <property type="entry name" value="Homeodomain-like"/>
    <property type="match status" value="1"/>
</dbReference>
<organism evidence="1 2">
    <name type="scientific">Candidatus Nitrosocosmicus franklandianus</name>
    <dbReference type="NCBI Taxonomy" id="1798806"/>
    <lineage>
        <taxon>Archaea</taxon>
        <taxon>Nitrososphaerota</taxon>
        <taxon>Nitrososphaeria</taxon>
        <taxon>Nitrososphaerales</taxon>
        <taxon>Nitrososphaeraceae</taxon>
        <taxon>Candidatus Nitrosocosmicus</taxon>
    </lineage>
</organism>
<dbReference type="AlphaFoldDB" id="A0A484IFA0"/>
<evidence type="ECO:0000313" key="1">
    <source>
        <dbReference type="EMBL" id="VFJ14691.1"/>
    </source>
</evidence>
<dbReference type="Gene3D" id="1.10.10.60">
    <property type="entry name" value="Homeodomain-like"/>
    <property type="match status" value="1"/>
</dbReference>
<dbReference type="EMBL" id="LR216287">
    <property type="protein sequence ID" value="VFJ14691.1"/>
    <property type="molecule type" value="Genomic_DNA"/>
</dbReference>
<dbReference type="GeneID" id="39421583"/>
<dbReference type="Proteomes" id="UP000294299">
    <property type="component" value="Chromosome NFRAN"/>
</dbReference>
<evidence type="ECO:0000313" key="2">
    <source>
        <dbReference type="Proteomes" id="UP000294299"/>
    </source>
</evidence>
<dbReference type="InterPro" id="IPR009057">
    <property type="entry name" value="Homeodomain-like_sf"/>
</dbReference>